<dbReference type="SUPFAM" id="SSF48317">
    <property type="entry name" value="Acid phosphatase/Vanadium-dependent haloperoxidase"/>
    <property type="match status" value="1"/>
</dbReference>
<dbReference type="GO" id="GO:0005886">
    <property type="term" value="C:plasma membrane"/>
    <property type="evidence" value="ECO:0007669"/>
    <property type="project" value="UniProtKB-SubCell"/>
</dbReference>
<dbReference type="GO" id="GO:0016787">
    <property type="term" value="F:hydrolase activity"/>
    <property type="evidence" value="ECO:0007669"/>
    <property type="project" value="UniProtKB-KW"/>
</dbReference>
<dbReference type="SMART" id="SM00014">
    <property type="entry name" value="acidPPc"/>
    <property type="match status" value="1"/>
</dbReference>
<keyword evidence="3" id="KW-0812">Transmembrane</keyword>
<dbReference type="PANTHER" id="PTHR14969">
    <property type="entry name" value="SPHINGOSINE-1-PHOSPHATE PHOSPHOHYDROLASE"/>
    <property type="match status" value="1"/>
</dbReference>
<dbReference type="InterPro" id="IPR000326">
    <property type="entry name" value="PAP2/HPO"/>
</dbReference>
<name>A0A849I7V3_9HYPH</name>
<keyword evidence="6" id="KW-0472">Membrane</keyword>
<protein>
    <submittedName>
        <fullName evidence="9">Phosphatase PAP2 family protein</fullName>
    </submittedName>
</protein>
<accession>A0A849I7V3</accession>
<gene>
    <name evidence="9" type="ORF">HJG44_13460</name>
</gene>
<dbReference type="Proteomes" id="UP000564885">
    <property type="component" value="Unassembled WGS sequence"/>
</dbReference>
<feature type="domain" description="Phosphatidic acid phosphatase type 2/haloperoxidase" evidence="8">
    <location>
        <begin position="88"/>
        <end position="203"/>
    </location>
</feature>
<dbReference type="Pfam" id="PF01569">
    <property type="entry name" value="PAP2"/>
    <property type="match status" value="1"/>
</dbReference>
<comment type="subcellular location">
    <subcellularLocation>
        <location evidence="1">Cell membrane</location>
        <topology evidence="1">Multi-pass membrane protein</topology>
    </subcellularLocation>
</comment>
<dbReference type="PANTHER" id="PTHR14969:SF62">
    <property type="entry name" value="DECAPRENYLPHOSPHORYL-5-PHOSPHORIBOSE PHOSPHATASE RV3807C-RELATED"/>
    <property type="match status" value="1"/>
</dbReference>
<reference evidence="9 10" key="1">
    <citation type="submission" date="2020-04" db="EMBL/GenBank/DDBJ databases">
        <title>Enterovirga sp. isolate from soil.</title>
        <authorList>
            <person name="Chea S."/>
            <person name="Kim D.-U."/>
        </authorList>
    </citation>
    <scope>NUCLEOTIDE SEQUENCE [LARGE SCALE GENOMIC DNA]</scope>
    <source>
        <strain evidence="9 10">DB1703</strain>
    </source>
</reference>
<comment type="caution">
    <text evidence="9">The sequence shown here is derived from an EMBL/GenBank/DDBJ whole genome shotgun (WGS) entry which is preliminary data.</text>
</comment>
<evidence type="ECO:0000313" key="9">
    <source>
        <dbReference type="EMBL" id="NNM73391.1"/>
    </source>
</evidence>
<evidence type="ECO:0000256" key="2">
    <source>
        <dbReference type="ARBA" id="ARBA00022475"/>
    </source>
</evidence>
<dbReference type="EMBL" id="JABEPP010000003">
    <property type="protein sequence ID" value="NNM73391.1"/>
    <property type="molecule type" value="Genomic_DNA"/>
</dbReference>
<dbReference type="RefSeq" id="WP_171218845.1">
    <property type="nucleotide sequence ID" value="NZ_JABEPP010000003.1"/>
</dbReference>
<evidence type="ECO:0000256" key="3">
    <source>
        <dbReference type="ARBA" id="ARBA00022692"/>
    </source>
</evidence>
<evidence type="ECO:0000259" key="8">
    <source>
        <dbReference type="SMART" id="SM00014"/>
    </source>
</evidence>
<keyword evidence="2" id="KW-1003">Cell membrane</keyword>
<evidence type="ECO:0000256" key="7">
    <source>
        <dbReference type="SAM" id="MobiDB-lite"/>
    </source>
</evidence>
<evidence type="ECO:0000256" key="5">
    <source>
        <dbReference type="ARBA" id="ARBA00022989"/>
    </source>
</evidence>
<dbReference type="InterPro" id="IPR036938">
    <property type="entry name" value="PAP2/HPO_sf"/>
</dbReference>
<proteinExistence type="predicted"/>
<dbReference type="Gene3D" id="1.20.144.10">
    <property type="entry name" value="Phosphatidic acid phosphatase type 2/haloperoxidase"/>
    <property type="match status" value="1"/>
</dbReference>
<keyword evidence="10" id="KW-1185">Reference proteome</keyword>
<keyword evidence="5" id="KW-1133">Transmembrane helix</keyword>
<organism evidence="9 10">
    <name type="scientific">Enterovirga aerilata</name>
    <dbReference type="NCBI Taxonomy" id="2730920"/>
    <lineage>
        <taxon>Bacteria</taxon>
        <taxon>Pseudomonadati</taxon>
        <taxon>Pseudomonadota</taxon>
        <taxon>Alphaproteobacteria</taxon>
        <taxon>Hyphomicrobiales</taxon>
        <taxon>Methylobacteriaceae</taxon>
        <taxon>Enterovirga</taxon>
    </lineage>
</organism>
<keyword evidence="4" id="KW-0378">Hydrolase</keyword>
<evidence type="ECO:0000313" key="10">
    <source>
        <dbReference type="Proteomes" id="UP000564885"/>
    </source>
</evidence>
<evidence type="ECO:0000256" key="1">
    <source>
        <dbReference type="ARBA" id="ARBA00004651"/>
    </source>
</evidence>
<sequence>MQGEAASSPGRRRGRDGGGSKVVGGAADATAVEEADIALSAEITAARHHPAVRALGTFGELGDQPPLFGLCAGIVAAGALRRDSRIAAAGAMMLLSFGAATAIKAVLKRSVSRTRPHVLLDEGRYEVRPLGPDAGPWHSFPSGHTAGSVAAARALARVVPEAALPAYAAAAVVAAAQLPTARHFASDVVAGAAIGVAAEALARRGVRLALAVAARRAGG</sequence>
<dbReference type="AlphaFoldDB" id="A0A849I7V3"/>
<evidence type="ECO:0000256" key="4">
    <source>
        <dbReference type="ARBA" id="ARBA00022801"/>
    </source>
</evidence>
<evidence type="ECO:0000256" key="6">
    <source>
        <dbReference type="ARBA" id="ARBA00023136"/>
    </source>
</evidence>
<feature type="region of interest" description="Disordered" evidence="7">
    <location>
        <begin position="1"/>
        <end position="24"/>
    </location>
</feature>